<evidence type="ECO:0000256" key="1">
    <source>
        <dbReference type="ARBA" id="ARBA00011073"/>
    </source>
</evidence>
<dbReference type="InterPro" id="IPR023827">
    <property type="entry name" value="Peptidase_S8_Asp-AS"/>
</dbReference>
<dbReference type="InterPro" id="IPR034187">
    <property type="entry name" value="Peptidases_S8_5"/>
</dbReference>
<dbReference type="Proteomes" id="UP000193467">
    <property type="component" value="Unassembled WGS sequence"/>
</dbReference>
<keyword evidence="5 8" id="KW-0378">Hydrolase</keyword>
<dbReference type="InParanoid" id="A0A1Y2F649"/>
<evidence type="ECO:0000313" key="13">
    <source>
        <dbReference type="EMBL" id="ORY79333.1"/>
    </source>
</evidence>
<feature type="active site" description="Charge relay system" evidence="7 8">
    <location>
        <position position="399"/>
    </location>
</feature>
<feature type="active site" description="Charge relay system" evidence="7 8">
    <location>
        <position position="77"/>
    </location>
</feature>
<organism evidence="13 14">
    <name type="scientific">Leucosporidium creatinivorum</name>
    <dbReference type="NCBI Taxonomy" id="106004"/>
    <lineage>
        <taxon>Eukaryota</taxon>
        <taxon>Fungi</taxon>
        <taxon>Dikarya</taxon>
        <taxon>Basidiomycota</taxon>
        <taxon>Pucciniomycotina</taxon>
        <taxon>Microbotryomycetes</taxon>
        <taxon>Leucosporidiales</taxon>
        <taxon>Leucosporidium</taxon>
    </lineage>
</organism>
<dbReference type="InterPro" id="IPR015500">
    <property type="entry name" value="Peptidase_S8_subtilisin-rel"/>
</dbReference>
<sequence>MTGVNKLHDEGYYGKGSIVGILDTGVDYNHPALGGGFGPGYKIAGGYDFAGDGYNGVSNFTISPDSDPYANAVCGGHGTHVAGIVGANSTAPYPIFTGVVPEATIYAYKIFGCTDAASGLSYSDDELIISGLLQAYEDRADVITLSLGGPSGWSESPSSAVASALVEQGRVVTVAQGNDGAVGTFYGAAPASGKNVWAIGSVDNIGLVGYEATIANSTNFTSFPYFASVPLGFTSLPLYAITLDSSSNNTGDACSALSSSLDLSGYVVLVKRGTCTFAEKYAVVAAAGAKHLIIYNSAAAFSYLPDASAYLESTAIVSAETGASLVALAAANSSALISAVNSTVLAIEYDSAGRISEFSSYGPNFEMDQPSPAFSAPGGEILSTWPLDGGGFSILSGTSMATPFTAGAAALYLSVKGKQSASALEMRDIFIATSSPVSNYSGSEVLESVVHQGGGLINVYDAINQPVRISPGFLLLNDTRNFNAIHKITVKNMGDSSVKLKISHEAAGTTLSFVEGSKVLHNSWPVPLVDSAATVLFSRTELSLGARKSATFLATFIPPIGLDPALAPLYSGYIKIGANLTVPYYGLAAPLKGLQILDDTSDVLGVDLPTLIGADDNVIPKSTTNTTVSLSSKSSAIQIVFRLATGTRFFSLDVVNASTTIHPAFTKRSMLEHGDTRLHKAVKKGLLPLVDGLVGGVVEVANNLTSSLLGGASSSSRRALFGSLGTLQTQDYAYRNAEDSPTDYYYVAFNGTVAPTSGSNLSATNLEPGKYKLLLRALKLTGDLKTEGDYETWLSPPIQLVK</sequence>
<keyword evidence="3 8" id="KW-0645">Protease</keyword>
<protein>
    <submittedName>
        <fullName evidence="13">Peptidase S8/S53 domain-containing protein</fullName>
    </submittedName>
</protein>
<dbReference type="InterPro" id="IPR022398">
    <property type="entry name" value="Peptidase_S8_His-AS"/>
</dbReference>
<dbReference type="EMBL" id="MCGR01000027">
    <property type="protein sequence ID" value="ORY79333.1"/>
    <property type="molecule type" value="Genomic_DNA"/>
</dbReference>
<name>A0A1Y2F649_9BASI</name>
<accession>A0A1Y2F649</accession>
<dbReference type="InterPro" id="IPR023828">
    <property type="entry name" value="Peptidase_S8_Ser-AS"/>
</dbReference>
<dbReference type="PROSITE" id="PS00138">
    <property type="entry name" value="SUBTILASE_SER"/>
    <property type="match status" value="1"/>
</dbReference>
<dbReference type="InterPro" id="IPR010435">
    <property type="entry name" value="C5a/SBT2-like_Fn3"/>
</dbReference>
<dbReference type="InterPro" id="IPR000209">
    <property type="entry name" value="Peptidase_S8/S53_dom"/>
</dbReference>
<evidence type="ECO:0000256" key="8">
    <source>
        <dbReference type="PROSITE-ProRule" id="PRU01240"/>
    </source>
</evidence>
<dbReference type="PANTHER" id="PTHR43399">
    <property type="entry name" value="SUBTILISIN-RELATED"/>
    <property type="match status" value="1"/>
</dbReference>
<keyword evidence="14" id="KW-1185">Reference proteome</keyword>
<evidence type="ECO:0000313" key="14">
    <source>
        <dbReference type="Proteomes" id="UP000193467"/>
    </source>
</evidence>
<dbReference type="STRING" id="106004.A0A1Y2F649"/>
<dbReference type="GO" id="GO:0004252">
    <property type="term" value="F:serine-type endopeptidase activity"/>
    <property type="evidence" value="ECO:0007669"/>
    <property type="project" value="UniProtKB-UniRule"/>
</dbReference>
<evidence type="ECO:0000256" key="7">
    <source>
        <dbReference type="PIRSR" id="PIRSR615500-1"/>
    </source>
</evidence>
<feature type="domain" description="Peptidase S8/S53" evidence="10">
    <location>
        <begin position="14"/>
        <end position="434"/>
    </location>
</feature>
<evidence type="ECO:0000256" key="2">
    <source>
        <dbReference type="ARBA" id="ARBA00022525"/>
    </source>
</evidence>
<feature type="domain" description="C5a peptidase/Subtilisin-like protease SBT2-like Fn3-like" evidence="12">
    <location>
        <begin position="476"/>
        <end position="584"/>
    </location>
</feature>
<dbReference type="AlphaFoldDB" id="A0A1Y2F649"/>
<keyword evidence="2" id="KW-0964">Secreted</keyword>
<keyword evidence="4" id="KW-0732">Signal</keyword>
<dbReference type="PROSITE" id="PS00137">
    <property type="entry name" value="SUBTILASE_HIS"/>
    <property type="match status" value="1"/>
</dbReference>
<evidence type="ECO:0000259" key="10">
    <source>
        <dbReference type="Pfam" id="PF00082"/>
    </source>
</evidence>
<dbReference type="InterPro" id="IPR051048">
    <property type="entry name" value="Peptidase_S8/S53_subtilisin"/>
</dbReference>
<dbReference type="CDD" id="cd07489">
    <property type="entry name" value="Peptidases_S8_5"/>
    <property type="match status" value="1"/>
</dbReference>
<dbReference type="Pfam" id="PF02225">
    <property type="entry name" value="PA"/>
    <property type="match status" value="1"/>
</dbReference>
<dbReference type="InterPro" id="IPR046450">
    <property type="entry name" value="PA_dom_sf"/>
</dbReference>
<keyword evidence="6 8" id="KW-0720">Serine protease</keyword>
<dbReference type="PRINTS" id="PR00723">
    <property type="entry name" value="SUBTILISIN"/>
</dbReference>
<dbReference type="SUPFAM" id="SSF52025">
    <property type="entry name" value="PA domain"/>
    <property type="match status" value="1"/>
</dbReference>
<evidence type="ECO:0000259" key="12">
    <source>
        <dbReference type="Pfam" id="PF06280"/>
    </source>
</evidence>
<gene>
    <name evidence="13" type="ORF">BCR35DRAFT_279484</name>
</gene>
<evidence type="ECO:0000259" key="11">
    <source>
        <dbReference type="Pfam" id="PF02225"/>
    </source>
</evidence>
<comment type="similarity">
    <text evidence="1 8 9">Belongs to the peptidase S8 family.</text>
</comment>
<dbReference type="Gene3D" id="3.50.30.30">
    <property type="match status" value="1"/>
</dbReference>
<dbReference type="PANTHER" id="PTHR43399:SF4">
    <property type="entry name" value="CELL WALL-ASSOCIATED PROTEASE"/>
    <property type="match status" value="1"/>
</dbReference>
<evidence type="ECO:0000256" key="3">
    <source>
        <dbReference type="ARBA" id="ARBA00022670"/>
    </source>
</evidence>
<dbReference type="GO" id="GO:0016020">
    <property type="term" value="C:membrane"/>
    <property type="evidence" value="ECO:0007669"/>
    <property type="project" value="InterPro"/>
</dbReference>
<dbReference type="Gene3D" id="3.40.50.200">
    <property type="entry name" value="Peptidase S8/S53 domain"/>
    <property type="match status" value="1"/>
</dbReference>
<proteinExistence type="inferred from homology"/>
<dbReference type="GO" id="GO:0006508">
    <property type="term" value="P:proteolysis"/>
    <property type="evidence" value="ECO:0007669"/>
    <property type="project" value="UniProtKB-KW"/>
</dbReference>
<dbReference type="InterPro" id="IPR003137">
    <property type="entry name" value="PA_domain"/>
</dbReference>
<feature type="domain" description="PA" evidence="11">
    <location>
        <begin position="249"/>
        <end position="306"/>
    </location>
</feature>
<dbReference type="Pfam" id="PF06280">
    <property type="entry name" value="fn3_5"/>
    <property type="match status" value="1"/>
</dbReference>
<dbReference type="SUPFAM" id="SSF52743">
    <property type="entry name" value="Subtilisin-like"/>
    <property type="match status" value="1"/>
</dbReference>
<dbReference type="OrthoDB" id="206201at2759"/>
<comment type="caution">
    <text evidence="13">The sequence shown here is derived from an EMBL/GenBank/DDBJ whole genome shotgun (WGS) entry which is preliminary data.</text>
</comment>
<dbReference type="Pfam" id="PF00082">
    <property type="entry name" value="Peptidase_S8"/>
    <property type="match status" value="1"/>
</dbReference>
<reference evidence="13 14" key="1">
    <citation type="submission" date="2016-07" db="EMBL/GenBank/DDBJ databases">
        <title>Pervasive Adenine N6-methylation of Active Genes in Fungi.</title>
        <authorList>
            <consortium name="DOE Joint Genome Institute"/>
            <person name="Mondo S.J."/>
            <person name="Dannebaum R.O."/>
            <person name="Kuo R.C."/>
            <person name="Labutti K."/>
            <person name="Haridas S."/>
            <person name="Kuo A."/>
            <person name="Salamov A."/>
            <person name="Ahrendt S.R."/>
            <person name="Lipzen A."/>
            <person name="Sullivan W."/>
            <person name="Andreopoulos W.B."/>
            <person name="Clum A."/>
            <person name="Lindquist E."/>
            <person name="Daum C."/>
            <person name="Ramamoorthy G.K."/>
            <person name="Gryganskyi A."/>
            <person name="Culley D."/>
            <person name="Magnuson J.K."/>
            <person name="James T.Y."/>
            <person name="O'Malley M.A."/>
            <person name="Stajich J.E."/>
            <person name="Spatafora J.W."/>
            <person name="Visel A."/>
            <person name="Grigoriev I.V."/>
        </authorList>
    </citation>
    <scope>NUCLEOTIDE SEQUENCE [LARGE SCALE GENOMIC DNA]</scope>
    <source>
        <strain evidence="13 14">62-1032</strain>
    </source>
</reference>
<evidence type="ECO:0000256" key="4">
    <source>
        <dbReference type="ARBA" id="ARBA00022729"/>
    </source>
</evidence>
<dbReference type="PROSITE" id="PS51892">
    <property type="entry name" value="SUBTILASE"/>
    <property type="match status" value="1"/>
</dbReference>
<evidence type="ECO:0000256" key="9">
    <source>
        <dbReference type="RuleBase" id="RU003355"/>
    </source>
</evidence>
<dbReference type="InterPro" id="IPR036852">
    <property type="entry name" value="Peptidase_S8/S53_dom_sf"/>
</dbReference>
<feature type="active site" description="Charge relay system" evidence="7 8">
    <location>
        <position position="23"/>
    </location>
</feature>
<dbReference type="PROSITE" id="PS00136">
    <property type="entry name" value="SUBTILASE_ASP"/>
    <property type="match status" value="1"/>
</dbReference>
<evidence type="ECO:0000256" key="5">
    <source>
        <dbReference type="ARBA" id="ARBA00022801"/>
    </source>
</evidence>
<evidence type="ECO:0000256" key="6">
    <source>
        <dbReference type="ARBA" id="ARBA00022825"/>
    </source>
</evidence>